<dbReference type="PRINTS" id="PR00463">
    <property type="entry name" value="EP450I"/>
</dbReference>
<evidence type="ECO:0000256" key="6">
    <source>
        <dbReference type="ARBA" id="ARBA00023033"/>
    </source>
</evidence>
<dbReference type="InterPro" id="IPR002401">
    <property type="entry name" value="Cyt_P450_E_grp-I"/>
</dbReference>
<dbReference type="PANTHER" id="PTHR24291">
    <property type="entry name" value="CYTOCHROME P450 FAMILY 4"/>
    <property type="match status" value="1"/>
</dbReference>
<dbReference type="GO" id="GO:0020037">
    <property type="term" value="F:heme binding"/>
    <property type="evidence" value="ECO:0007669"/>
    <property type="project" value="InterPro"/>
</dbReference>
<evidence type="ECO:0000256" key="5">
    <source>
        <dbReference type="ARBA" id="ARBA00023004"/>
    </source>
</evidence>
<dbReference type="RefSeq" id="WP_153521453.1">
    <property type="nucleotide sequence ID" value="NZ_JBEPDZ010000076.1"/>
</dbReference>
<sequence length="457" mass="50462">MTSPTAQESPRLIPVARGNLPALGHAYHLWRHTLEFLDSLRAYGGVVRINIGTLPIYVVTDPELTRRVLTSESRYFETGGRMGDNLALIFGSGVGTINGEGHRRQRRILQPLFNRSYIAAHTDVMRDAVRGRVSGWREGVPFEAAAEMDRVMVAAFLTTLFGPTLPAPREEEFYRLLRTLMKGVMRKTVAPSWANRVMVTANREFDRALARLRQIIGSLIREGRENPGAAGGVFRAMLAARDPDTGEGMTDAQIADEAVTMLGTTGEAPGTALAWALHEISRNPDIQRRVRSEVDTVCGGRPASSVELASLEYTRCVLTEVMRHHGPGYLFTRWTTAPVGLGGYLIPAHANVAYSQYIVHHDPAVFPDPQRFDPDRWLPDAPAVPRSSYLPFGLGSRQCLGENFSWTAMLLTVAEITARWDLHPHRSRPVKPVASTTVRPHHLTITPRARTTGPGAA</sequence>
<dbReference type="AlphaFoldDB" id="A0A646KCH5"/>
<dbReference type="Gene3D" id="1.10.630.10">
    <property type="entry name" value="Cytochrome P450"/>
    <property type="match status" value="1"/>
</dbReference>
<accession>A0A646KCH5</accession>
<dbReference type="InterPro" id="IPR017972">
    <property type="entry name" value="Cyt_P450_CS"/>
</dbReference>
<keyword evidence="3 7" id="KW-0479">Metal-binding</keyword>
<evidence type="ECO:0000256" key="4">
    <source>
        <dbReference type="ARBA" id="ARBA00023002"/>
    </source>
</evidence>
<keyword evidence="2 7" id="KW-0349">Heme</keyword>
<comment type="caution">
    <text evidence="9">The sequence shown here is derived from an EMBL/GenBank/DDBJ whole genome shotgun (WGS) entry which is preliminary data.</text>
</comment>
<feature type="binding site" description="axial binding residue" evidence="7">
    <location>
        <position position="399"/>
    </location>
    <ligand>
        <name>heme</name>
        <dbReference type="ChEBI" id="CHEBI:30413"/>
    </ligand>
    <ligandPart>
        <name>Fe</name>
        <dbReference type="ChEBI" id="CHEBI:18248"/>
    </ligandPart>
</feature>
<keyword evidence="6 8" id="KW-0503">Monooxygenase</keyword>
<dbReference type="Proteomes" id="UP000419138">
    <property type="component" value="Unassembled WGS sequence"/>
</dbReference>
<dbReference type="InterPro" id="IPR001128">
    <property type="entry name" value="Cyt_P450"/>
</dbReference>
<keyword evidence="5 7" id="KW-0408">Iron</keyword>
<comment type="cofactor">
    <cofactor evidence="7">
        <name>heme</name>
        <dbReference type="ChEBI" id="CHEBI:30413"/>
    </cofactor>
</comment>
<evidence type="ECO:0000256" key="1">
    <source>
        <dbReference type="ARBA" id="ARBA00010617"/>
    </source>
</evidence>
<dbReference type="InterPro" id="IPR050196">
    <property type="entry name" value="Cytochrome_P450_Monoox"/>
</dbReference>
<keyword evidence="10" id="KW-1185">Reference proteome</keyword>
<dbReference type="GO" id="GO:0004497">
    <property type="term" value="F:monooxygenase activity"/>
    <property type="evidence" value="ECO:0007669"/>
    <property type="project" value="UniProtKB-KW"/>
</dbReference>
<keyword evidence="4 8" id="KW-0560">Oxidoreductase</keyword>
<evidence type="ECO:0000256" key="7">
    <source>
        <dbReference type="PIRSR" id="PIRSR602401-1"/>
    </source>
</evidence>
<reference evidence="9 10" key="1">
    <citation type="submission" date="2019-05" db="EMBL/GenBank/DDBJ databases">
        <title>Comparative genomics and metabolomics analyses of clavulanic acid producing Streptomyces species provides insight into specialized metabolism and evolution of beta-lactam biosynthetic gene clusters.</title>
        <authorList>
            <person name="Moore M.A."/>
            <person name="Cruz-Morales P."/>
            <person name="Barona Gomez F."/>
            <person name="Kapil T."/>
        </authorList>
    </citation>
    <scope>NUCLEOTIDE SEQUENCE [LARGE SCALE GENOMIC DNA]</scope>
    <source>
        <strain evidence="9 10">NRRL 5741</strain>
    </source>
</reference>
<evidence type="ECO:0000313" key="10">
    <source>
        <dbReference type="Proteomes" id="UP000419138"/>
    </source>
</evidence>
<comment type="similarity">
    <text evidence="1 8">Belongs to the cytochrome P450 family.</text>
</comment>
<evidence type="ECO:0000256" key="8">
    <source>
        <dbReference type="RuleBase" id="RU000461"/>
    </source>
</evidence>
<dbReference type="OrthoDB" id="4746309at2"/>
<dbReference type="PANTHER" id="PTHR24291:SF50">
    <property type="entry name" value="BIFUNCTIONAL ALBAFLAVENONE MONOOXYGENASE_TERPENE SYNTHASE"/>
    <property type="match status" value="1"/>
</dbReference>
<protein>
    <submittedName>
        <fullName evidence="9">Cytochrome P450</fullName>
    </submittedName>
</protein>
<gene>
    <name evidence="9" type="ORF">FF041_06780</name>
</gene>
<name>A0A646KCH5_STRJU</name>
<dbReference type="Pfam" id="PF00067">
    <property type="entry name" value="p450"/>
    <property type="match status" value="1"/>
</dbReference>
<proteinExistence type="inferred from homology"/>
<organism evidence="9 10">
    <name type="scientific">Streptomyces jumonjinensis</name>
    <dbReference type="NCBI Taxonomy" id="1945"/>
    <lineage>
        <taxon>Bacteria</taxon>
        <taxon>Bacillati</taxon>
        <taxon>Actinomycetota</taxon>
        <taxon>Actinomycetes</taxon>
        <taxon>Kitasatosporales</taxon>
        <taxon>Streptomycetaceae</taxon>
        <taxon>Streptomyces</taxon>
    </lineage>
</organism>
<evidence type="ECO:0000313" key="9">
    <source>
        <dbReference type="EMBL" id="MQS99934.1"/>
    </source>
</evidence>
<dbReference type="EMBL" id="VCLA01000054">
    <property type="protein sequence ID" value="MQS99934.1"/>
    <property type="molecule type" value="Genomic_DNA"/>
</dbReference>
<evidence type="ECO:0000256" key="3">
    <source>
        <dbReference type="ARBA" id="ARBA00022723"/>
    </source>
</evidence>
<dbReference type="GO" id="GO:0016705">
    <property type="term" value="F:oxidoreductase activity, acting on paired donors, with incorporation or reduction of molecular oxygen"/>
    <property type="evidence" value="ECO:0007669"/>
    <property type="project" value="InterPro"/>
</dbReference>
<dbReference type="InterPro" id="IPR036396">
    <property type="entry name" value="Cyt_P450_sf"/>
</dbReference>
<evidence type="ECO:0000256" key="2">
    <source>
        <dbReference type="ARBA" id="ARBA00022617"/>
    </source>
</evidence>
<dbReference type="SUPFAM" id="SSF48264">
    <property type="entry name" value="Cytochrome P450"/>
    <property type="match status" value="1"/>
</dbReference>
<dbReference type="PROSITE" id="PS00086">
    <property type="entry name" value="CYTOCHROME_P450"/>
    <property type="match status" value="1"/>
</dbReference>
<dbReference type="GO" id="GO:0005506">
    <property type="term" value="F:iron ion binding"/>
    <property type="evidence" value="ECO:0007669"/>
    <property type="project" value="InterPro"/>
</dbReference>